<dbReference type="AlphaFoldDB" id="A0A6S7B0N7"/>
<gene>
    <name evidence="2" type="ORF">LMG28138_01273</name>
</gene>
<name>A0A6S7B0N7_9BURK</name>
<feature type="region of interest" description="Disordered" evidence="1">
    <location>
        <begin position="1"/>
        <end position="77"/>
    </location>
</feature>
<evidence type="ECO:0000313" key="2">
    <source>
        <dbReference type="EMBL" id="CAB3781657.1"/>
    </source>
</evidence>
<evidence type="ECO:0000256" key="1">
    <source>
        <dbReference type="SAM" id="MobiDB-lite"/>
    </source>
</evidence>
<accession>A0A6S7B0N7</accession>
<reference evidence="2 3" key="1">
    <citation type="submission" date="2020-04" db="EMBL/GenBank/DDBJ databases">
        <authorList>
            <person name="De Canck E."/>
        </authorList>
    </citation>
    <scope>NUCLEOTIDE SEQUENCE [LARGE SCALE GENOMIC DNA]</scope>
    <source>
        <strain evidence="2 3">LMG 28138</strain>
    </source>
</reference>
<sequence>MTYSLIYGFHRPEPPTPIPVPPEVPPLDPPDEPPVPTREPPPGTPDVPPIGDPPAGPGQVPQSRAVCSPRRMRRWVS</sequence>
<dbReference type="RefSeq" id="WP_175103827.1">
    <property type="nucleotide sequence ID" value="NZ_CADIKM010000004.1"/>
</dbReference>
<keyword evidence="3" id="KW-1185">Reference proteome</keyword>
<dbReference type="EMBL" id="CADIKM010000004">
    <property type="protein sequence ID" value="CAB3781657.1"/>
    <property type="molecule type" value="Genomic_DNA"/>
</dbReference>
<evidence type="ECO:0000313" key="3">
    <source>
        <dbReference type="Proteomes" id="UP000494115"/>
    </source>
</evidence>
<dbReference type="Proteomes" id="UP000494115">
    <property type="component" value="Unassembled WGS sequence"/>
</dbReference>
<feature type="compositionally biased region" description="Pro residues" evidence="1">
    <location>
        <begin position="14"/>
        <end position="56"/>
    </location>
</feature>
<proteinExistence type="predicted"/>
<organism evidence="2 3">
    <name type="scientific">Pararobbsia alpina</name>
    <dbReference type="NCBI Taxonomy" id="621374"/>
    <lineage>
        <taxon>Bacteria</taxon>
        <taxon>Pseudomonadati</taxon>
        <taxon>Pseudomonadota</taxon>
        <taxon>Betaproteobacteria</taxon>
        <taxon>Burkholderiales</taxon>
        <taxon>Burkholderiaceae</taxon>
        <taxon>Pararobbsia</taxon>
    </lineage>
</organism>
<protein>
    <submittedName>
        <fullName evidence="2">Uncharacterized protein</fullName>
    </submittedName>
</protein>